<dbReference type="SMART" id="SM00062">
    <property type="entry name" value="PBPb"/>
    <property type="match status" value="1"/>
</dbReference>
<accession>A0A0P0RI08</accession>
<evidence type="ECO:0000256" key="1">
    <source>
        <dbReference type="ARBA" id="ARBA00022729"/>
    </source>
</evidence>
<feature type="domain" description="Solute-binding protein family 3/N-terminal" evidence="3">
    <location>
        <begin position="44"/>
        <end position="274"/>
    </location>
</feature>
<evidence type="ECO:0000259" key="3">
    <source>
        <dbReference type="SMART" id="SM00062"/>
    </source>
</evidence>
<dbReference type="PANTHER" id="PTHR35936:SF17">
    <property type="entry name" value="ARGININE-BINDING EXTRACELLULAR PROTEIN ARTP"/>
    <property type="match status" value="1"/>
</dbReference>
<dbReference type="InterPro" id="IPR001638">
    <property type="entry name" value="Solute-binding_3/MltF_N"/>
</dbReference>
<keyword evidence="1 2" id="KW-0732">Signal</keyword>
<dbReference type="AlphaFoldDB" id="A0A0P0RI08"/>
<dbReference type="Gene3D" id="3.40.190.10">
    <property type="entry name" value="Periplasmic binding protein-like II"/>
    <property type="match status" value="2"/>
</dbReference>
<feature type="signal peptide" evidence="2">
    <location>
        <begin position="1"/>
        <end position="21"/>
    </location>
</feature>
<evidence type="ECO:0000256" key="2">
    <source>
        <dbReference type="SAM" id="SignalP"/>
    </source>
</evidence>
<dbReference type="Proteomes" id="UP000019146">
    <property type="component" value="Chromosome 2"/>
</dbReference>
<gene>
    <name evidence="4" type="ORF">K788_0009199</name>
</gene>
<sequence length="290" mass="30351">MQLLSVGIMVIATWCPFPSYASDSRAAATSSNAKVPADLKASGKLVLGTSASIGLPWSSTKEGTTDQYIGFDHDIAAAIAQRLGLALEVSNIGFDSLIPSLQAKRVTIVISGMFDSSEREKKVDFIDYAIGGSAMLRRTGGSNSPNSMDDVCGVKVSALRGSVEAQTASNQSKKCTDGGKQPLQIQTFPDTNGQLAALASGRTDVAFGDLEYLSLTASKLPTHFTLVGEAFNAGPVGIAVEKDSGLGPVIVDILNGMIADGSYQQLCEKYALPKMAYISKATLNGATRNK</sequence>
<feature type="chain" id="PRO_5006054336" evidence="2">
    <location>
        <begin position="22"/>
        <end position="290"/>
    </location>
</feature>
<proteinExistence type="predicted"/>
<dbReference type="PANTHER" id="PTHR35936">
    <property type="entry name" value="MEMBRANE-BOUND LYTIC MUREIN TRANSGLYCOSYLASE F"/>
    <property type="match status" value="1"/>
</dbReference>
<dbReference type="CDD" id="cd01004">
    <property type="entry name" value="PBP2_MidA_like"/>
    <property type="match status" value="1"/>
</dbReference>
<organism evidence="4 5">
    <name type="scientific">Paraburkholderia caribensis MBA4</name>
    <dbReference type="NCBI Taxonomy" id="1323664"/>
    <lineage>
        <taxon>Bacteria</taxon>
        <taxon>Pseudomonadati</taxon>
        <taxon>Pseudomonadota</taxon>
        <taxon>Betaproteobacteria</taxon>
        <taxon>Burkholderiales</taxon>
        <taxon>Burkholderiaceae</taxon>
        <taxon>Paraburkholderia</taxon>
    </lineage>
</organism>
<reference evidence="4 5" key="1">
    <citation type="journal article" date="2014" name="Genome Announc.">
        <title>Draft Genome Sequence of the Haloacid-Degrading Burkholderia caribensis Strain MBA4.</title>
        <authorList>
            <person name="Pan Y."/>
            <person name="Kong K.F."/>
            <person name="Tsang J.S."/>
        </authorList>
    </citation>
    <scope>NUCLEOTIDE SEQUENCE [LARGE SCALE GENOMIC DNA]</scope>
    <source>
        <strain evidence="4 5">MBA4</strain>
    </source>
</reference>
<evidence type="ECO:0000313" key="5">
    <source>
        <dbReference type="Proteomes" id="UP000019146"/>
    </source>
</evidence>
<dbReference type="Pfam" id="PF00497">
    <property type="entry name" value="SBP_bac_3"/>
    <property type="match status" value="1"/>
</dbReference>
<protein>
    <submittedName>
        <fullName evidence="4">Arginine abc transporter substrate-binding protein</fullName>
    </submittedName>
</protein>
<dbReference type="KEGG" id="bcai:K788_0009199"/>
<dbReference type="SUPFAM" id="SSF53850">
    <property type="entry name" value="Periplasmic binding protein-like II"/>
    <property type="match status" value="1"/>
</dbReference>
<name>A0A0P0RI08_9BURK</name>
<evidence type="ECO:0000313" key="4">
    <source>
        <dbReference type="EMBL" id="ALL68268.1"/>
    </source>
</evidence>
<dbReference type="EMBL" id="CP012747">
    <property type="protein sequence ID" value="ALL68268.1"/>
    <property type="molecule type" value="Genomic_DNA"/>
</dbReference>